<dbReference type="GO" id="GO:0009236">
    <property type="term" value="P:cobalamin biosynthetic process"/>
    <property type="evidence" value="ECO:0007669"/>
    <property type="project" value="UniProtKB-KW"/>
</dbReference>
<dbReference type="AlphaFoldDB" id="A0AAW5QYA6"/>
<evidence type="ECO:0000256" key="4">
    <source>
        <dbReference type="ARBA" id="ARBA00022679"/>
    </source>
</evidence>
<name>A0AAW5QYA6_9HYPH</name>
<evidence type="ECO:0000313" key="7">
    <source>
        <dbReference type="EMBL" id="MCT8971894.1"/>
    </source>
</evidence>
<dbReference type="CDD" id="cd11646">
    <property type="entry name" value="Precorrin_3B_C17_MT"/>
    <property type="match status" value="1"/>
</dbReference>
<organism evidence="7 8">
    <name type="scientific">Microbaculum marinisediminis</name>
    <dbReference type="NCBI Taxonomy" id="2931392"/>
    <lineage>
        <taxon>Bacteria</taxon>
        <taxon>Pseudomonadati</taxon>
        <taxon>Pseudomonadota</taxon>
        <taxon>Alphaproteobacteria</taxon>
        <taxon>Hyphomicrobiales</taxon>
        <taxon>Tepidamorphaceae</taxon>
        <taxon>Microbaculum</taxon>
    </lineage>
</organism>
<dbReference type="PANTHER" id="PTHR47036:SF1">
    <property type="entry name" value="COBALT-FACTOR III C(17)-METHYLTRANSFERASE-RELATED"/>
    <property type="match status" value="1"/>
</dbReference>
<dbReference type="EMBL" id="JALIDZ010000003">
    <property type="protein sequence ID" value="MCT8971894.1"/>
    <property type="molecule type" value="Genomic_DNA"/>
</dbReference>
<gene>
    <name evidence="7" type="primary">cobJ</name>
    <name evidence="7" type="ORF">MUB46_08525</name>
</gene>
<keyword evidence="4 7" id="KW-0808">Transferase</keyword>
<evidence type="ECO:0000256" key="1">
    <source>
        <dbReference type="ARBA" id="ARBA00004953"/>
    </source>
</evidence>
<dbReference type="Gene3D" id="3.30.950.10">
    <property type="entry name" value="Methyltransferase, Cobalt-precorrin-4 Transmethylase, Domain 2"/>
    <property type="match status" value="1"/>
</dbReference>
<evidence type="ECO:0000313" key="8">
    <source>
        <dbReference type="Proteomes" id="UP001320898"/>
    </source>
</evidence>
<evidence type="ECO:0000256" key="2">
    <source>
        <dbReference type="ARBA" id="ARBA00022573"/>
    </source>
</evidence>
<keyword evidence="3 7" id="KW-0489">Methyltransferase</keyword>
<evidence type="ECO:0000256" key="5">
    <source>
        <dbReference type="ARBA" id="ARBA00022691"/>
    </source>
</evidence>
<dbReference type="Pfam" id="PF00590">
    <property type="entry name" value="TP_methylase"/>
    <property type="match status" value="1"/>
</dbReference>
<protein>
    <submittedName>
        <fullName evidence="7">Precorrin-3B C(17)-methyltransferase</fullName>
        <ecNumber evidence="7">2.1.1.131</ecNumber>
    </submittedName>
</protein>
<dbReference type="InterPro" id="IPR000878">
    <property type="entry name" value="4pyrrol_Mease"/>
</dbReference>
<dbReference type="Gene3D" id="3.40.1010.10">
    <property type="entry name" value="Cobalt-precorrin-4 Transmethylase, Domain 1"/>
    <property type="match status" value="1"/>
</dbReference>
<dbReference type="InterPro" id="IPR014777">
    <property type="entry name" value="4pyrrole_Mease_sub1"/>
</dbReference>
<keyword evidence="5" id="KW-0949">S-adenosyl-L-methionine</keyword>
<dbReference type="Proteomes" id="UP001320898">
    <property type="component" value="Unassembled WGS sequence"/>
</dbReference>
<comment type="pathway">
    <text evidence="1">Cofactor biosynthesis; adenosylcobalamin biosynthesis.</text>
</comment>
<feature type="domain" description="Tetrapyrrole methylase" evidence="6">
    <location>
        <begin position="4"/>
        <end position="213"/>
    </location>
</feature>
<dbReference type="InterPro" id="IPR035996">
    <property type="entry name" value="4pyrrol_Methylase_sf"/>
</dbReference>
<dbReference type="GO" id="GO:0030789">
    <property type="term" value="F:precorrin-3B C17-methyltransferase activity"/>
    <property type="evidence" value="ECO:0007669"/>
    <property type="project" value="UniProtKB-EC"/>
</dbReference>
<dbReference type="NCBIfam" id="TIGR01466">
    <property type="entry name" value="cobJ_cbiH"/>
    <property type="match status" value="1"/>
</dbReference>
<keyword evidence="2" id="KW-0169">Cobalamin biosynthesis</keyword>
<evidence type="ECO:0000259" key="6">
    <source>
        <dbReference type="Pfam" id="PF00590"/>
    </source>
</evidence>
<dbReference type="PANTHER" id="PTHR47036">
    <property type="entry name" value="COBALT-FACTOR III C(17)-METHYLTRANSFERASE-RELATED"/>
    <property type="match status" value="1"/>
</dbReference>
<dbReference type="EC" id="2.1.1.131" evidence="7"/>
<keyword evidence="8" id="KW-1185">Reference proteome</keyword>
<dbReference type="InterPro" id="IPR014776">
    <property type="entry name" value="4pyrrole_Mease_sub2"/>
</dbReference>
<sequence>MTGRLTIVGLGPGAEDLQTPQARAVLDAATDLFGYTTYLDRVPTKIGQSRHGSDNREEIARARAALELASAGKDVAVVSSGDPGVFAMAAAVFEAIENGEPEWREIEVTVVPGISAMFAAAARLGAPLGHDFCAISLSDNLKPWETVTRRIEAAAAADFVIALYNPISKARPWQLGAALDLLRAHRAPSTPVIFATAVSRTDERIEIADLATADPSRADMRTLVMIGSSATRLVPRPNGEPWVYTPRRVEELVS</sequence>
<dbReference type="RefSeq" id="WP_261615460.1">
    <property type="nucleotide sequence ID" value="NZ_JALIDZ010000003.1"/>
</dbReference>
<dbReference type="InterPro" id="IPR006363">
    <property type="entry name" value="Cbl_synth_CobJ/CibH_dom"/>
</dbReference>
<comment type="caution">
    <text evidence="7">The sequence shown here is derived from an EMBL/GenBank/DDBJ whole genome shotgun (WGS) entry which is preliminary data.</text>
</comment>
<dbReference type="InterPro" id="IPR051810">
    <property type="entry name" value="Precorrin_MeTrfase"/>
</dbReference>
<accession>A0AAW5QYA6</accession>
<dbReference type="GO" id="GO:0032259">
    <property type="term" value="P:methylation"/>
    <property type="evidence" value="ECO:0007669"/>
    <property type="project" value="UniProtKB-KW"/>
</dbReference>
<evidence type="ECO:0000256" key="3">
    <source>
        <dbReference type="ARBA" id="ARBA00022603"/>
    </source>
</evidence>
<dbReference type="SUPFAM" id="SSF53790">
    <property type="entry name" value="Tetrapyrrole methylase"/>
    <property type="match status" value="1"/>
</dbReference>
<reference evidence="7 8" key="1">
    <citation type="submission" date="2022-04" db="EMBL/GenBank/DDBJ databases">
        <authorList>
            <person name="Ye Y.-Q."/>
            <person name="Du Z.-J."/>
        </authorList>
    </citation>
    <scope>NUCLEOTIDE SEQUENCE [LARGE SCALE GENOMIC DNA]</scope>
    <source>
        <strain evidence="7 8">A6E488</strain>
    </source>
</reference>
<proteinExistence type="predicted"/>